<comment type="caution">
    <text evidence="1">The sequence shown here is derived from an EMBL/GenBank/DDBJ whole genome shotgun (WGS) entry which is preliminary data.</text>
</comment>
<proteinExistence type="predicted"/>
<accession>A0A0W0RF12</accession>
<dbReference type="AlphaFoldDB" id="A0A0W0RF12"/>
<organism evidence="1 2">
    <name type="scientific">Legionella bozemanae</name>
    <name type="common">Fluoribacter bozemanae</name>
    <dbReference type="NCBI Taxonomy" id="447"/>
    <lineage>
        <taxon>Bacteria</taxon>
        <taxon>Pseudomonadati</taxon>
        <taxon>Pseudomonadota</taxon>
        <taxon>Gammaproteobacteria</taxon>
        <taxon>Legionellales</taxon>
        <taxon>Legionellaceae</taxon>
        <taxon>Legionella</taxon>
    </lineage>
</organism>
<evidence type="ECO:0000313" key="2">
    <source>
        <dbReference type="Proteomes" id="UP000054695"/>
    </source>
</evidence>
<dbReference type="OrthoDB" id="9932710at2"/>
<sequence>MNEEKINFSLLDEHWLLIEPLPDQIQPLNRNVCEVEQSIGVSLKELISNRVEDDEIQKEIG</sequence>
<dbReference type="STRING" id="447.Lboz_3096"/>
<evidence type="ECO:0000313" key="1">
    <source>
        <dbReference type="EMBL" id="KTC69580.1"/>
    </source>
</evidence>
<dbReference type="RefSeq" id="WP_058460650.1">
    <property type="nucleotide sequence ID" value="NZ_CAAAIY010000036.1"/>
</dbReference>
<gene>
    <name evidence="1" type="ORF">Lboz_3096</name>
</gene>
<dbReference type="EMBL" id="LNXU01000045">
    <property type="protein sequence ID" value="KTC69580.1"/>
    <property type="molecule type" value="Genomic_DNA"/>
</dbReference>
<dbReference type="PATRIC" id="fig|447.4.peg.3302"/>
<keyword evidence="2" id="KW-1185">Reference proteome</keyword>
<protein>
    <submittedName>
        <fullName evidence="1">Uncharacterized protein</fullName>
    </submittedName>
</protein>
<dbReference type="Proteomes" id="UP000054695">
    <property type="component" value="Unassembled WGS sequence"/>
</dbReference>
<reference evidence="1 2" key="1">
    <citation type="submission" date="2015-11" db="EMBL/GenBank/DDBJ databases">
        <title>Genomic analysis of 38 Legionella species identifies large and diverse effector repertoires.</title>
        <authorList>
            <person name="Burstein D."/>
            <person name="Amaro F."/>
            <person name="Zusman T."/>
            <person name="Lifshitz Z."/>
            <person name="Cohen O."/>
            <person name="Gilbert J.A."/>
            <person name="Pupko T."/>
            <person name="Shuman H.A."/>
            <person name="Segal G."/>
        </authorList>
    </citation>
    <scope>NUCLEOTIDE SEQUENCE [LARGE SCALE GENOMIC DNA]</scope>
    <source>
        <strain evidence="1 2">WIGA</strain>
    </source>
</reference>
<name>A0A0W0RF12_LEGBO</name>